<accession>A0A1B7WY15</accession>
<gene>
    <name evidence="1" type="ORF">AN484_19815</name>
</gene>
<reference evidence="1 2" key="1">
    <citation type="submission" date="2015-09" db="EMBL/GenBank/DDBJ databases">
        <title>Aphanizomenon flos-aquae WA102.</title>
        <authorList>
            <person name="Driscoll C."/>
        </authorList>
    </citation>
    <scope>NUCLEOTIDE SEQUENCE [LARGE SCALE GENOMIC DNA]</scope>
    <source>
        <strain evidence="1">WA102</strain>
    </source>
</reference>
<proteinExistence type="predicted"/>
<dbReference type="AlphaFoldDB" id="A0A1B7WY15"/>
<protein>
    <submittedName>
        <fullName evidence="1">Uncharacterized protein</fullName>
    </submittedName>
</protein>
<evidence type="ECO:0000313" key="1">
    <source>
        <dbReference type="EMBL" id="OBQ41992.1"/>
    </source>
</evidence>
<sequence length="103" mass="12057">MTNYQFKILETIIIDGELKSVKYWCKATNDKHFVETEGNWKMLTPHMVDENTAEHQVIHWLDLDVTQDGKHLIKYRLQEQLDALSLAATTRPPWAVDTFKVTI</sequence>
<name>A0A1B7WY15_APHFL</name>
<comment type="caution">
    <text evidence="1">The sequence shown here is derived from an EMBL/GenBank/DDBJ whole genome shotgun (WGS) entry which is preliminary data.</text>
</comment>
<evidence type="ECO:0000313" key="2">
    <source>
        <dbReference type="Proteomes" id="UP000092093"/>
    </source>
</evidence>
<dbReference type="Proteomes" id="UP000092093">
    <property type="component" value="Unassembled WGS sequence"/>
</dbReference>
<organism evidence="1 2">
    <name type="scientific">Aphanizomenon flos-aquae WA102</name>
    <dbReference type="NCBI Taxonomy" id="1710896"/>
    <lineage>
        <taxon>Bacteria</taxon>
        <taxon>Bacillati</taxon>
        <taxon>Cyanobacteriota</taxon>
        <taxon>Cyanophyceae</taxon>
        <taxon>Nostocales</taxon>
        <taxon>Aphanizomenonaceae</taxon>
        <taxon>Aphanizomenon</taxon>
    </lineage>
</organism>
<dbReference type="EMBL" id="LJOW01000130">
    <property type="protein sequence ID" value="OBQ41992.1"/>
    <property type="molecule type" value="Genomic_DNA"/>
</dbReference>